<gene>
    <name evidence="5" type="ORF">QNA12_17450</name>
</gene>
<evidence type="ECO:0000313" key="5">
    <source>
        <dbReference type="EMBL" id="WWO38256.1"/>
    </source>
</evidence>
<feature type="signal peptide" evidence="3">
    <location>
        <begin position="1"/>
        <end position="27"/>
    </location>
</feature>
<dbReference type="PANTHER" id="PTHR35936:SF19">
    <property type="entry name" value="AMINO-ACID-BINDING PROTEIN YXEM-RELATED"/>
    <property type="match status" value="1"/>
</dbReference>
<dbReference type="Gene3D" id="3.40.190.10">
    <property type="entry name" value="Periplasmic binding protein-like II"/>
    <property type="match status" value="2"/>
</dbReference>
<dbReference type="InterPro" id="IPR001638">
    <property type="entry name" value="Solute-binding_3/MltF_N"/>
</dbReference>
<evidence type="ECO:0000313" key="6">
    <source>
        <dbReference type="Proteomes" id="UP001379444"/>
    </source>
</evidence>
<dbReference type="Proteomes" id="UP001379444">
    <property type="component" value="Chromosome"/>
</dbReference>
<evidence type="ECO:0000259" key="4">
    <source>
        <dbReference type="SMART" id="SM00062"/>
    </source>
</evidence>
<dbReference type="PANTHER" id="PTHR35936">
    <property type="entry name" value="MEMBRANE-BOUND LYTIC MUREIN TRANSGLYCOSYLASE F"/>
    <property type="match status" value="1"/>
</dbReference>
<accession>A0ABZ2GAM3</accession>
<evidence type="ECO:0000256" key="2">
    <source>
        <dbReference type="ARBA" id="ARBA00022729"/>
    </source>
</evidence>
<dbReference type="CDD" id="cd13625">
    <property type="entry name" value="PBP2_AA_binding_like_1"/>
    <property type="match status" value="1"/>
</dbReference>
<organism evidence="5 6">
    <name type="scientific">Pectobacterium cacticida</name>
    <dbReference type="NCBI Taxonomy" id="69221"/>
    <lineage>
        <taxon>Bacteria</taxon>
        <taxon>Pseudomonadati</taxon>
        <taxon>Pseudomonadota</taxon>
        <taxon>Gammaproteobacteria</taxon>
        <taxon>Enterobacterales</taxon>
        <taxon>Pectobacteriaceae</taxon>
        <taxon>Pectobacterium</taxon>
    </lineage>
</organism>
<proteinExistence type="inferred from homology"/>
<dbReference type="EMBL" id="CP125967">
    <property type="protein sequence ID" value="WWO38256.1"/>
    <property type="molecule type" value="Genomic_DNA"/>
</dbReference>
<dbReference type="SMART" id="SM00062">
    <property type="entry name" value="PBPb"/>
    <property type="match status" value="1"/>
</dbReference>
<evidence type="ECO:0000256" key="3">
    <source>
        <dbReference type="SAM" id="SignalP"/>
    </source>
</evidence>
<evidence type="ECO:0000256" key="1">
    <source>
        <dbReference type="ARBA" id="ARBA00010333"/>
    </source>
</evidence>
<dbReference type="SUPFAM" id="SSF53850">
    <property type="entry name" value="Periplasmic binding protein-like II"/>
    <property type="match status" value="1"/>
</dbReference>
<dbReference type="RefSeq" id="WP_264497704.1">
    <property type="nucleotide sequence ID" value="NZ_CP109947.1"/>
</dbReference>
<sequence length="284" mass="30661">MTLTRFSLSACLTLVSASLFCSPVWSADLLARIKEAKEITVATEARYAPFEYVENGKIVGYDVDLMNHILAKSLPGVTVKQLDLPFQGILPGLDAKKFDFVITAVTVNQQRMAHFSFTAPVAESTVALLKRAGDSTINTLDDLNGKIVGSQAGSGQLQILQSFDRALKAKGKPGIKAIKQYVSFDEAYADLASQRLDGVAQSLANLGPLIKARPGIFSTLPDMLGPQTFFGWVGRKDADSASLVKLISDGIIDANRDGTMKSLQQKWFGFTMDVPATDMPKPAL</sequence>
<name>A0ABZ2GAM3_9GAMM</name>
<reference evidence="5 6" key="1">
    <citation type="journal article" date="2024" name="Front. Plant Sci.">
        <title>Comprehensive phenomic and genomic studies of the species, Pectobacterium cacticida and proposal for reclassification as Alcorniella cacticida comb. nov.</title>
        <authorList>
            <person name="Jonca J."/>
            <person name="Pirhonen M."/>
            <person name="Waleron M.M."/>
            <person name="Gawor J."/>
            <person name="Mrozik A."/>
            <person name="Smoktunowicz M."/>
            <person name="Waleron K."/>
            <person name="Waleron M."/>
        </authorList>
    </citation>
    <scope>NUCLEOTIDE SEQUENCE [LARGE SCALE GENOMIC DNA]</scope>
    <source>
        <strain evidence="5 6">DPMP6</strain>
    </source>
</reference>
<keyword evidence="6" id="KW-1185">Reference proteome</keyword>
<protein>
    <submittedName>
        <fullName evidence="5">Transporter substrate-binding domain-containing protein</fullName>
    </submittedName>
</protein>
<feature type="domain" description="Solute-binding protein family 3/N-terminal" evidence="4">
    <location>
        <begin position="38"/>
        <end position="271"/>
    </location>
</feature>
<keyword evidence="2 3" id="KW-0732">Signal</keyword>
<comment type="similarity">
    <text evidence="1">Belongs to the bacterial solute-binding protein 3 family.</text>
</comment>
<dbReference type="Pfam" id="PF00497">
    <property type="entry name" value="SBP_bac_3"/>
    <property type="match status" value="1"/>
</dbReference>
<feature type="chain" id="PRO_5045977773" evidence="3">
    <location>
        <begin position="28"/>
        <end position="284"/>
    </location>
</feature>